<gene>
    <name evidence="3" type="ORF">SAMN02745165_03207</name>
</gene>
<keyword evidence="1" id="KW-1133">Transmembrane helix</keyword>
<dbReference type="OrthoDB" id="5461404at2"/>
<dbReference type="InterPro" id="IPR018649">
    <property type="entry name" value="SHOCT"/>
</dbReference>
<accession>A0A1M6M8E8</accession>
<feature type="transmembrane region" description="Helical" evidence="1">
    <location>
        <begin position="20"/>
        <end position="39"/>
    </location>
</feature>
<keyword evidence="1" id="KW-0812">Transmembrane</keyword>
<evidence type="ECO:0000256" key="1">
    <source>
        <dbReference type="SAM" id="Phobius"/>
    </source>
</evidence>
<dbReference type="AlphaFoldDB" id="A0A1M6M8E8"/>
<feature type="domain" description="SHOCT" evidence="2">
    <location>
        <begin position="62"/>
        <end position="87"/>
    </location>
</feature>
<organism evidence="3 4">
    <name type="scientific">Malonomonas rubra DSM 5091</name>
    <dbReference type="NCBI Taxonomy" id="1122189"/>
    <lineage>
        <taxon>Bacteria</taxon>
        <taxon>Pseudomonadati</taxon>
        <taxon>Thermodesulfobacteriota</taxon>
        <taxon>Desulfuromonadia</taxon>
        <taxon>Desulfuromonadales</taxon>
        <taxon>Geopsychrobacteraceae</taxon>
        <taxon>Malonomonas</taxon>
    </lineage>
</organism>
<dbReference type="Proteomes" id="UP000184171">
    <property type="component" value="Unassembled WGS sequence"/>
</dbReference>
<proteinExistence type="predicted"/>
<dbReference type="EMBL" id="FQZT01000016">
    <property type="protein sequence ID" value="SHJ79543.1"/>
    <property type="molecule type" value="Genomic_DNA"/>
</dbReference>
<name>A0A1M6M8E8_MALRU</name>
<evidence type="ECO:0000313" key="4">
    <source>
        <dbReference type="Proteomes" id="UP000184171"/>
    </source>
</evidence>
<dbReference type="Pfam" id="PF09851">
    <property type="entry name" value="SHOCT"/>
    <property type="match status" value="1"/>
</dbReference>
<keyword evidence="4" id="KW-1185">Reference proteome</keyword>
<dbReference type="RefSeq" id="WP_084092208.1">
    <property type="nucleotide sequence ID" value="NZ_FQZT01000016.1"/>
</dbReference>
<reference evidence="3 4" key="1">
    <citation type="submission" date="2016-11" db="EMBL/GenBank/DDBJ databases">
        <authorList>
            <person name="Jaros S."/>
            <person name="Januszkiewicz K."/>
            <person name="Wedrychowicz H."/>
        </authorList>
    </citation>
    <scope>NUCLEOTIDE SEQUENCE [LARGE SCALE GENOMIC DNA]</scope>
    <source>
        <strain evidence="3 4">DSM 5091</strain>
    </source>
</reference>
<keyword evidence="1" id="KW-0472">Membrane</keyword>
<protein>
    <submittedName>
        <fullName evidence="3">Putative membrane protein</fullName>
    </submittedName>
</protein>
<evidence type="ECO:0000313" key="3">
    <source>
        <dbReference type="EMBL" id="SHJ79543.1"/>
    </source>
</evidence>
<sequence length="89" mass="10162">MHMNSFGSWFCGPNGFFSGFHFGGFMPLLFWGIILFLLYKIAQSIISANKANNINMEHPDSPISILEKRYASGEIDQEEFLQRKKDLNG</sequence>
<evidence type="ECO:0000259" key="2">
    <source>
        <dbReference type="Pfam" id="PF09851"/>
    </source>
</evidence>